<evidence type="ECO:0000256" key="2">
    <source>
        <dbReference type="ARBA" id="ARBA00022679"/>
    </source>
</evidence>
<dbReference type="InterPro" id="IPR002213">
    <property type="entry name" value="UDP_glucos_trans"/>
</dbReference>
<keyword evidence="4" id="KW-1185">Reference proteome</keyword>
<dbReference type="AlphaFoldDB" id="A0AAD6J8E1"/>
<reference evidence="3 4" key="1">
    <citation type="journal article" date="2023" name="Int. J. Mol. Sci.">
        <title>De Novo Assembly and Annotation of 11 Diverse Shrub Willow (Salix) Genomes Reveals Novel Gene Organization in Sex-Linked Regions.</title>
        <authorList>
            <person name="Hyden B."/>
            <person name="Feng K."/>
            <person name="Yates T.B."/>
            <person name="Jawdy S."/>
            <person name="Cereghino C."/>
            <person name="Smart L.B."/>
            <person name="Muchero W."/>
        </authorList>
    </citation>
    <scope>NUCLEOTIDE SEQUENCE [LARGE SCALE GENOMIC DNA]</scope>
    <source>
        <tissue evidence="3">Shoot tip</tissue>
    </source>
</reference>
<dbReference type="SUPFAM" id="SSF53756">
    <property type="entry name" value="UDP-Glycosyltransferase/glycogen phosphorylase"/>
    <property type="match status" value="1"/>
</dbReference>
<evidence type="ECO:0000256" key="1">
    <source>
        <dbReference type="ARBA" id="ARBA00022676"/>
    </source>
</evidence>
<proteinExistence type="predicted"/>
<name>A0AAD6J8E1_9ROSI</name>
<protein>
    <submittedName>
        <fullName evidence="3">Uncharacterized protein</fullName>
    </submittedName>
</protein>
<accession>A0AAD6J8E1</accession>
<dbReference type="PANTHER" id="PTHR48046:SF4">
    <property type="entry name" value="GLYCOSYLTRANSFERASE"/>
    <property type="match status" value="1"/>
</dbReference>
<dbReference type="EMBL" id="JAPFFJ010000019">
    <property type="protein sequence ID" value="KAJ6400200.1"/>
    <property type="molecule type" value="Genomic_DNA"/>
</dbReference>
<comment type="caution">
    <text evidence="3">The sequence shown here is derived from an EMBL/GenBank/DDBJ whole genome shotgun (WGS) entry which is preliminary data.</text>
</comment>
<dbReference type="PANTHER" id="PTHR48046">
    <property type="entry name" value="UDP-GLYCOSYLTRANSFERASE 72E1"/>
    <property type="match status" value="1"/>
</dbReference>
<organism evidence="3 4">
    <name type="scientific">Salix udensis</name>
    <dbReference type="NCBI Taxonomy" id="889485"/>
    <lineage>
        <taxon>Eukaryota</taxon>
        <taxon>Viridiplantae</taxon>
        <taxon>Streptophyta</taxon>
        <taxon>Embryophyta</taxon>
        <taxon>Tracheophyta</taxon>
        <taxon>Spermatophyta</taxon>
        <taxon>Magnoliopsida</taxon>
        <taxon>eudicotyledons</taxon>
        <taxon>Gunneridae</taxon>
        <taxon>Pentapetalae</taxon>
        <taxon>rosids</taxon>
        <taxon>fabids</taxon>
        <taxon>Malpighiales</taxon>
        <taxon>Salicaceae</taxon>
        <taxon>Saliceae</taxon>
        <taxon>Salix</taxon>
    </lineage>
</organism>
<evidence type="ECO:0000313" key="4">
    <source>
        <dbReference type="Proteomes" id="UP001162972"/>
    </source>
</evidence>
<dbReference type="Proteomes" id="UP001162972">
    <property type="component" value="Chromosome 14"/>
</dbReference>
<keyword evidence="2" id="KW-0808">Transferase</keyword>
<dbReference type="GO" id="GO:0008194">
    <property type="term" value="F:UDP-glycosyltransferase activity"/>
    <property type="evidence" value="ECO:0007669"/>
    <property type="project" value="InterPro"/>
</dbReference>
<dbReference type="CDD" id="cd03784">
    <property type="entry name" value="GT1_Gtf-like"/>
    <property type="match status" value="1"/>
</dbReference>
<gene>
    <name evidence="3" type="ORF">OIU84_015779</name>
</gene>
<dbReference type="Gene3D" id="3.40.50.2000">
    <property type="entry name" value="Glycogen Phosphorylase B"/>
    <property type="match status" value="4"/>
</dbReference>
<sequence>MLVAENESAKPHVAIMPSPGMGHITPLLEIAKRLVVLHDFHVSFIVVATNEVSAGQDNLLRSSTLPPGLDVVYLPTVDVFAVTTDGMPVAARLSVIVEEAIKPLKSVLVELGKIKAVVIDLFCTQVFDICRELSIPAYLFFTASVALLTFSLYLPTLDREVEGEFVDLPEPVKVPGCPPIRPEDLLDQVKNRKIDEYKWYLFHSSRFHLGAGIFLNSWEDLEPANFKAITEDPFFKRIHTPPVHPVGPLIKQEEPPMTASDADCLAWLDKQPPDSVLFVSLGSGGTLTAEQLTELAWGLELSHQRFIFVVRMPTNSSAYAAFFNSGSDVNDPIKAYLPEGFSERTRERGVVEIGIAIKPAAEPGSSLVGREEVERVARLVILEGKDMMRKKIRELKDSAARAMEIDGSSYDSLACLAKEWKS</sequence>
<dbReference type="FunFam" id="3.40.50.2000:FF:000054">
    <property type="entry name" value="Glycosyltransferase"/>
    <property type="match status" value="1"/>
</dbReference>
<evidence type="ECO:0000313" key="3">
    <source>
        <dbReference type="EMBL" id="KAJ6400200.1"/>
    </source>
</evidence>
<keyword evidence="1" id="KW-0328">Glycosyltransferase</keyword>